<reference evidence="3" key="1">
    <citation type="submission" date="2022-12" db="EMBL/GenBank/DDBJ databases">
        <authorList>
            <person name="Alioto T."/>
            <person name="Alioto T."/>
            <person name="Gomez Garrido J."/>
        </authorList>
    </citation>
    <scope>NUCLEOTIDE SEQUENCE</scope>
</reference>
<dbReference type="Proteomes" id="UP001178461">
    <property type="component" value="Chromosome 17"/>
</dbReference>
<dbReference type="AlphaFoldDB" id="A0AA35LJQ2"/>
<organism evidence="3 4">
    <name type="scientific">Podarcis lilfordi</name>
    <name type="common">Lilford's wall lizard</name>
    <dbReference type="NCBI Taxonomy" id="74358"/>
    <lineage>
        <taxon>Eukaryota</taxon>
        <taxon>Metazoa</taxon>
        <taxon>Chordata</taxon>
        <taxon>Craniata</taxon>
        <taxon>Vertebrata</taxon>
        <taxon>Euteleostomi</taxon>
        <taxon>Lepidosauria</taxon>
        <taxon>Squamata</taxon>
        <taxon>Bifurcata</taxon>
        <taxon>Unidentata</taxon>
        <taxon>Episquamata</taxon>
        <taxon>Laterata</taxon>
        <taxon>Lacertibaenia</taxon>
        <taxon>Lacertidae</taxon>
        <taxon>Podarcis</taxon>
    </lineage>
</organism>
<feature type="signal peptide" evidence="2">
    <location>
        <begin position="1"/>
        <end position="19"/>
    </location>
</feature>
<protein>
    <submittedName>
        <fullName evidence="3">Uncharacterized protein</fullName>
    </submittedName>
</protein>
<feature type="compositionally biased region" description="Basic and acidic residues" evidence="1">
    <location>
        <begin position="129"/>
        <end position="147"/>
    </location>
</feature>
<sequence>MARILFLASFLLLVAGVYPDLLPEDKKEDLGGDVDEPATTTPPVIVVTGVIREETTVGKVETTTAKVETTTPASTPGCITQGGKPGSCPNPNFRPRHHGHHDHGPRPKGKGFKKPKHDSSSEESVLSEWKPKFHSSSEESGSSERRQKNGGHHHHGKKGHRNLCKTPPSPSLNWNRRHSRTKPQVGPAE</sequence>
<evidence type="ECO:0000313" key="4">
    <source>
        <dbReference type="Proteomes" id="UP001178461"/>
    </source>
</evidence>
<keyword evidence="4" id="KW-1185">Reference proteome</keyword>
<keyword evidence="2" id="KW-0732">Signal</keyword>
<name>A0AA35LJQ2_9SAUR</name>
<dbReference type="EMBL" id="OX395142">
    <property type="protein sequence ID" value="CAI5796784.1"/>
    <property type="molecule type" value="Genomic_DNA"/>
</dbReference>
<evidence type="ECO:0000313" key="3">
    <source>
        <dbReference type="EMBL" id="CAI5796784.1"/>
    </source>
</evidence>
<feature type="compositionally biased region" description="Basic residues" evidence="1">
    <location>
        <begin position="148"/>
        <end position="163"/>
    </location>
</feature>
<feature type="compositionally biased region" description="Basic residues" evidence="1">
    <location>
        <begin position="94"/>
        <end position="116"/>
    </location>
</feature>
<feature type="compositionally biased region" description="Low complexity" evidence="1">
    <location>
        <begin position="61"/>
        <end position="71"/>
    </location>
</feature>
<accession>A0AA35LJQ2</accession>
<evidence type="ECO:0000256" key="1">
    <source>
        <dbReference type="SAM" id="MobiDB-lite"/>
    </source>
</evidence>
<gene>
    <name evidence="3" type="ORF">PODLI_1B015161</name>
</gene>
<feature type="chain" id="PRO_5041306995" evidence="2">
    <location>
        <begin position="20"/>
        <end position="189"/>
    </location>
</feature>
<feature type="region of interest" description="Disordered" evidence="1">
    <location>
        <begin position="61"/>
        <end position="189"/>
    </location>
</feature>
<proteinExistence type="predicted"/>
<evidence type="ECO:0000256" key="2">
    <source>
        <dbReference type="SAM" id="SignalP"/>
    </source>
</evidence>